<organism evidence="2 3">
    <name type="scientific">Mariniflexile jejuense</name>
    <dbReference type="NCBI Taxonomy" id="1173582"/>
    <lineage>
        <taxon>Bacteria</taxon>
        <taxon>Pseudomonadati</taxon>
        <taxon>Bacteroidota</taxon>
        <taxon>Flavobacteriia</taxon>
        <taxon>Flavobacteriales</taxon>
        <taxon>Flavobacteriaceae</taxon>
        <taxon>Mariniflexile</taxon>
    </lineage>
</organism>
<evidence type="ECO:0000259" key="1">
    <source>
        <dbReference type="PROSITE" id="PS50093"/>
    </source>
</evidence>
<gene>
    <name evidence="2" type="ORF">ACFQ1R_07525</name>
</gene>
<evidence type="ECO:0000313" key="3">
    <source>
        <dbReference type="Proteomes" id="UP001597061"/>
    </source>
</evidence>
<dbReference type="PROSITE" id="PS50093">
    <property type="entry name" value="PKD"/>
    <property type="match status" value="1"/>
</dbReference>
<dbReference type="SUPFAM" id="SSF49299">
    <property type="entry name" value="PKD domain"/>
    <property type="match status" value="1"/>
</dbReference>
<accession>A0ABW3JI61</accession>
<protein>
    <submittedName>
        <fullName evidence="2">T9SS type B sorting domain-containing protein</fullName>
    </submittedName>
</protein>
<dbReference type="CDD" id="cd00146">
    <property type="entry name" value="PKD"/>
    <property type="match status" value="1"/>
</dbReference>
<keyword evidence="3" id="KW-1185">Reference proteome</keyword>
<reference evidence="3" key="1">
    <citation type="journal article" date="2019" name="Int. J. Syst. Evol. Microbiol.">
        <title>The Global Catalogue of Microorganisms (GCM) 10K type strain sequencing project: providing services to taxonomists for standard genome sequencing and annotation.</title>
        <authorList>
            <consortium name="The Broad Institute Genomics Platform"/>
            <consortium name="The Broad Institute Genome Sequencing Center for Infectious Disease"/>
            <person name="Wu L."/>
            <person name="Ma J."/>
        </authorList>
    </citation>
    <scope>NUCLEOTIDE SEQUENCE [LARGE SCALE GENOMIC DNA]</scope>
    <source>
        <strain evidence="3">CCUG 62414</strain>
    </source>
</reference>
<dbReference type="Pfam" id="PF18911">
    <property type="entry name" value="PKD_4"/>
    <property type="match status" value="1"/>
</dbReference>
<dbReference type="InterPro" id="IPR000601">
    <property type="entry name" value="PKD_dom"/>
</dbReference>
<dbReference type="InterPro" id="IPR026341">
    <property type="entry name" value="T9SS_type_B"/>
</dbReference>
<dbReference type="InterPro" id="IPR013783">
    <property type="entry name" value="Ig-like_fold"/>
</dbReference>
<dbReference type="Proteomes" id="UP001597061">
    <property type="component" value="Unassembled WGS sequence"/>
</dbReference>
<dbReference type="InterPro" id="IPR035986">
    <property type="entry name" value="PKD_dom_sf"/>
</dbReference>
<dbReference type="EMBL" id="JBHTJI010000001">
    <property type="protein sequence ID" value="MFD0989941.1"/>
    <property type="molecule type" value="Genomic_DNA"/>
</dbReference>
<dbReference type="RefSeq" id="WP_379925524.1">
    <property type="nucleotide sequence ID" value="NZ_JBHTJI010000001.1"/>
</dbReference>
<sequence length="1075" mass="119637">MKNILSLVFWLCFAVTGYTQITLSHNVGNTPIDTGMPRCQYDEYWARVFTLSEFGISTTEQFIIKSGQVAISKSYEGASLSVSVYSIDSNFPNSKPKPLGHGGAIEIPYINGVPQIIQIEFNIPVVVPAEVERILVVASQPDDTYNPNYTDIIIAGTEEDNDVSWFSGCREYYDFITTDKLSTPIPNANFFINVTGEKFNNKSLGATTTLTHNVCDQPIWVNERGCSGGSINFSRRFVLDDFGISNNEEFIINKGQVAFSAVGAWDVRIQFNIYKIDSNFPASFSAADLIGSSQVLRLPYSSDRYNPKIFNLEFENPIVVPKDVENILVEVYHLWSTGYSAAFIAGTEIDNDVSWSKSNTTGCTPYGVYESRNTSYYINVTGNVNHVTNNFEMNISNICSEFLKEFSVEKKENVASVVWDFGDPTSGITNTSTDLSPFHDFSADGTYTITATVTGKDGSIEVLTETIDVKEPPNVYGINNVYACEDNINSGISSSFNVSNIESQVLGGQTDKTITYIDGSGKSYNTLPNPFTNTIKDRETITVRVSHKNNPCCYSETSFDLIVNPLPNTNNIADINLCDDDTDGFALFNLQQVKTDIIGTATNIQVEFFHQNGQQIVSPLNAIKNAVINEELITVKAKNTDSNCSTEKTFKLIVNPLPVANPLQELIGCDDNNDGISEYFDTSNVESQVLGNQTGMEVTYFKANGNQLPSPLPNPYTNTISNQEIITVRVTNTLTSCYAETPLVLKTASQPQIKKPSIRYACDEGSGYANFDLSNIGTKIIGNQNGLKITYFDAARNQLPSPLPTSFKNTTAWYQTIYVKVENELNNLCYSETSFDLVVNYLPAVTIEDAYFLCNLEPSLAISVENNLDSYTWEYQDGTIISNTYDANLVNAGNYTLTVGKQKNGIYCENSFDFELIRSELPNITNVEYKELSDDNFIKIEASGDGDFEYSIDGINFQNNPIFNNVLGGIYTVEVRDKLGCGSDTEVVTIIDYPKYFTPNNDGVNDTWHIKGISNYPEAEVFIYDRYGKLLKQLNINNIGWDGTFRGEKMVSTDYWFTVKLNNETEFKGHFSLRL</sequence>
<dbReference type="NCBIfam" id="TIGR04131">
    <property type="entry name" value="Bac_Flav_CTERM"/>
    <property type="match status" value="1"/>
</dbReference>
<evidence type="ECO:0000313" key="2">
    <source>
        <dbReference type="EMBL" id="MFD0989941.1"/>
    </source>
</evidence>
<dbReference type="Gene3D" id="2.60.40.10">
    <property type="entry name" value="Immunoglobulins"/>
    <property type="match status" value="1"/>
</dbReference>
<comment type="caution">
    <text evidence="2">The sequence shown here is derived from an EMBL/GenBank/DDBJ whole genome shotgun (WGS) entry which is preliminary data.</text>
</comment>
<dbReference type="Pfam" id="PF13585">
    <property type="entry name" value="CHU_C"/>
    <property type="match status" value="1"/>
</dbReference>
<proteinExistence type="predicted"/>
<name>A0ABW3JI61_9FLAO</name>
<feature type="domain" description="PKD" evidence="1">
    <location>
        <begin position="419"/>
        <end position="469"/>
    </location>
</feature>